<dbReference type="Proteomes" id="UP000230002">
    <property type="component" value="Unassembled WGS sequence"/>
</dbReference>
<reference evidence="2 3" key="1">
    <citation type="journal article" date="2015" name="Sci. Rep.">
        <title>Chromosome-level genome map provides insights into diverse defense mechanisms in the medicinal fungus Ganoderma sinense.</title>
        <authorList>
            <person name="Zhu Y."/>
            <person name="Xu J."/>
            <person name="Sun C."/>
            <person name="Zhou S."/>
            <person name="Xu H."/>
            <person name="Nelson D.R."/>
            <person name="Qian J."/>
            <person name="Song J."/>
            <person name="Luo H."/>
            <person name="Xiang L."/>
            <person name="Li Y."/>
            <person name="Xu Z."/>
            <person name="Ji A."/>
            <person name="Wang L."/>
            <person name="Lu S."/>
            <person name="Hayward A."/>
            <person name="Sun W."/>
            <person name="Li X."/>
            <person name="Schwartz D.C."/>
            <person name="Wang Y."/>
            <person name="Chen S."/>
        </authorList>
    </citation>
    <scope>NUCLEOTIDE SEQUENCE [LARGE SCALE GENOMIC DNA]</scope>
    <source>
        <strain evidence="2 3">ZZ0214-1</strain>
    </source>
</reference>
<dbReference type="AlphaFoldDB" id="A0A2G8S5B5"/>
<sequence length="137" mass="14902">MVRERKRGRIAGGVGGRSTTTEDELEATGGLWEGAVEEDARFTSSVDERASRGRARCLDLAATTESVSSKGREGRRTWSAVGCEPSRKRPRRLRCLSCGQEIVDISRKGAVSAGIVKDVAVLFIVSKIAVNHSRSRR</sequence>
<protein>
    <submittedName>
        <fullName evidence="2">Uncharacterized protein</fullName>
    </submittedName>
</protein>
<evidence type="ECO:0000313" key="2">
    <source>
        <dbReference type="EMBL" id="PIL28960.1"/>
    </source>
</evidence>
<comment type="caution">
    <text evidence="2">The sequence shown here is derived from an EMBL/GenBank/DDBJ whole genome shotgun (WGS) entry which is preliminary data.</text>
</comment>
<gene>
    <name evidence="2" type="ORF">GSI_09007</name>
</gene>
<evidence type="ECO:0000256" key="1">
    <source>
        <dbReference type="SAM" id="MobiDB-lite"/>
    </source>
</evidence>
<dbReference type="EMBL" id="AYKW01000023">
    <property type="protein sequence ID" value="PIL28960.1"/>
    <property type="molecule type" value="Genomic_DNA"/>
</dbReference>
<evidence type="ECO:0000313" key="3">
    <source>
        <dbReference type="Proteomes" id="UP000230002"/>
    </source>
</evidence>
<accession>A0A2G8S5B5</accession>
<organism evidence="2 3">
    <name type="scientific">Ganoderma sinense ZZ0214-1</name>
    <dbReference type="NCBI Taxonomy" id="1077348"/>
    <lineage>
        <taxon>Eukaryota</taxon>
        <taxon>Fungi</taxon>
        <taxon>Dikarya</taxon>
        <taxon>Basidiomycota</taxon>
        <taxon>Agaricomycotina</taxon>
        <taxon>Agaricomycetes</taxon>
        <taxon>Polyporales</taxon>
        <taxon>Polyporaceae</taxon>
        <taxon>Ganoderma</taxon>
    </lineage>
</organism>
<proteinExistence type="predicted"/>
<feature type="region of interest" description="Disordered" evidence="1">
    <location>
        <begin position="1"/>
        <end position="24"/>
    </location>
</feature>
<keyword evidence="3" id="KW-1185">Reference proteome</keyword>
<name>A0A2G8S5B5_9APHY</name>